<keyword evidence="5" id="KW-0479">Metal-binding</keyword>
<evidence type="ECO:0000313" key="10">
    <source>
        <dbReference type="EMBL" id="KAB8336996.1"/>
    </source>
</evidence>
<gene>
    <name evidence="10" type="ORF">FH972_021300</name>
</gene>
<proteinExistence type="inferred from homology"/>
<evidence type="ECO:0000256" key="5">
    <source>
        <dbReference type="ARBA" id="ARBA00022723"/>
    </source>
</evidence>
<dbReference type="GO" id="GO:0004660">
    <property type="term" value="F:protein farnesyltransferase activity"/>
    <property type="evidence" value="ECO:0007669"/>
    <property type="project" value="TreeGrafter"/>
</dbReference>
<feature type="domain" description="Prenyltransferase alpha-alpha toroid" evidence="9">
    <location>
        <begin position="2"/>
        <end position="231"/>
    </location>
</feature>
<dbReference type="Pfam" id="PF00432">
    <property type="entry name" value="Prenyltrans"/>
    <property type="match status" value="1"/>
</dbReference>
<evidence type="ECO:0000259" key="9">
    <source>
        <dbReference type="Pfam" id="PF00432"/>
    </source>
</evidence>
<evidence type="ECO:0000256" key="6">
    <source>
        <dbReference type="ARBA" id="ARBA00022737"/>
    </source>
</evidence>
<evidence type="ECO:0000256" key="7">
    <source>
        <dbReference type="ARBA" id="ARBA00022833"/>
    </source>
</evidence>
<accession>A0A5N6KPC2</accession>
<dbReference type="OrthoDB" id="10261146at2759"/>
<keyword evidence="11" id="KW-1185">Reference proteome</keyword>
<organism evidence="10 11">
    <name type="scientific">Carpinus fangiana</name>
    <dbReference type="NCBI Taxonomy" id="176857"/>
    <lineage>
        <taxon>Eukaryota</taxon>
        <taxon>Viridiplantae</taxon>
        <taxon>Streptophyta</taxon>
        <taxon>Embryophyta</taxon>
        <taxon>Tracheophyta</taxon>
        <taxon>Spermatophyta</taxon>
        <taxon>Magnoliopsida</taxon>
        <taxon>eudicotyledons</taxon>
        <taxon>Gunneridae</taxon>
        <taxon>Pentapetalae</taxon>
        <taxon>rosids</taxon>
        <taxon>fabids</taxon>
        <taxon>Fagales</taxon>
        <taxon>Betulaceae</taxon>
        <taxon>Carpinus</taxon>
    </lineage>
</organism>
<reference evidence="10 11" key="1">
    <citation type="submission" date="2019-06" db="EMBL/GenBank/DDBJ databases">
        <title>A chromosomal-level reference genome of Carpinus fangiana (Coryloideae, Betulaceae).</title>
        <authorList>
            <person name="Yang X."/>
            <person name="Wang Z."/>
            <person name="Zhang L."/>
            <person name="Hao G."/>
            <person name="Liu J."/>
            <person name="Yang Y."/>
        </authorList>
    </citation>
    <scope>NUCLEOTIDE SEQUENCE [LARGE SCALE GENOMIC DNA]</scope>
    <source>
        <strain evidence="10">Cfa_2016G</strain>
        <tissue evidence="10">Leaf</tissue>
    </source>
</reference>
<dbReference type="InterPro" id="IPR001330">
    <property type="entry name" value="Prenyltrans"/>
</dbReference>
<name>A0A5N6KPC2_9ROSI</name>
<dbReference type="GO" id="GO:0005965">
    <property type="term" value="C:protein farnesyltransferase complex"/>
    <property type="evidence" value="ECO:0007669"/>
    <property type="project" value="TreeGrafter"/>
</dbReference>
<comment type="cofactor">
    <cofactor evidence="1">
        <name>Zn(2+)</name>
        <dbReference type="ChEBI" id="CHEBI:29105"/>
    </cofactor>
</comment>
<sequence>MAEGGETDVRAVYIVLVLLTLFNLPHTLPETSSAARAAGHRTFQDGVGQYIRACQSFEGGLGCAPSTEAHGAYTFCGIAALCLLDPWQGPKGTIHKYLDFDALLQWVLWRQDDITGGLAGRTNKLVDNCYSHWIGGCWSLLESAIPESPELFNRSSLALYILACGQAPYGGLRDKPSHDSDAYHSCYGLAGLSATMYRWQYVDGQWLHTPITRGAADSPPDLRPLHPVYVVPMEEAMATEEYFKLRPLA</sequence>
<evidence type="ECO:0000256" key="4">
    <source>
        <dbReference type="ARBA" id="ARBA00022679"/>
    </source>
</evidence>
<dbReference type="InterPro" id="IPR045089">
    <property type="entry name" value="PGGT1B-like"/>
</dbReference>
<comment type="caution">
    <text evidence="10">The sequence shown here is derived from an EMBL/GenBank/DDBJ whole genome shotgun (WGS) entry which is preliminary data.</text>
</comment>
<evidence type="ECO:0000313" key="11">
    <source>
        <dbReference type="Proteomes" id="UP000327013"/>
    </source>
</evidence>
<dbReference type="Gene3D" id="1.50.10.20">
    <property type="match status" value="1"/>
</dbReference>
<keyword evidence="8" id="KW-0732">Signal</keyword>
<dbReference type="SUPFAM" id="SSF48239">
    <property type="entry name" value="Terpenoid cyclases/Protein prenyltransferases"/>
    <property type="match status" value="1"/>
</dbReference>
<evidence type="ECO:0000256" key="3">
    <source>
        <dbReference type="ARBA" id="ARBA00022602"/>
    </source>
</evidence>
<keyword evidence="7" id="KW-0862">Zinc</keyword>
<dbReference type="PANTHER" id="PTHR11774:SF6">
    <property type="entry name" value="PROTEIN FARNESYLTRANSFERASE SUBUNIT BETA"/>
    <property type="match status" value="1"/>
</dbReference>
<dbReference type="PANTHER" id="PTHR11774">
    <property type="entry name" value="GERANYLGERANYL TRANSFERASE TYPE BETA SUBUNIT"/>
    <property type="match status" value="1"/>
</dbReference>
<dbReference type="InterPro" id="IPR008930">
    <property type="entry name" value="Terpenoid_cyclase/PrenylTrfase"/>
</dbReference>
<comment type="similarity">
    <text evidence="2">Belongs to the protein prenyltransferase subunit beta family.</text>
</comment>
<feature type="chain" id="PRO_5024319131" description="Prenyltransferase alpha-alpha toroid domain-containing protein" evidence="8">
    <location>
        <begin position="28"/>
        <end position="249"/>
    </location>
</feature>
<dbReference type="Proteomes" id="UP000327013">
    <property type="component" value="Unassembled WGS sequence"/>
</dbReference>
<keyword evidence="3" id="KW-0637">Prenyltransferase</keyword>
<evidence type="ECO:0000256" key="1">
    <source>
        <dbReference type="ARBA" id="ARBA00001947"/>
    </source>
</evidence>
<feature type="signal peptide" evidence="8">
    <location>
        <begin position="1"/>
        <end position="27"/>
    </location>
</feature>
<dbReference type="GO" id="GO:0046872">
    <property type="term" value="F:metal ion binding"/>
    <property type="evidence" value="ECO:0007669"/>
    <property type="project" value="UniProtKB-KW"/>
</dbReference>
<dbReference type="EMBL" id="VIBQ01000009">
    <property type="protein sequence ID" value="KAB8336996.1"/>
    <property type="molecule type" value="Genomic_DNA"/>
</dbReference>
<keyword evidence="6" id="KW-0677">Repeat</keyword>
<evidence type="ECO:0000256" key="8">
    <source>
        <dbReference type="SAM" id="SignalP"/>
    </source>
</evidence>
<protein>
    <recommendedName>
        <fullName evidence="9">Prenyltransferase alpha-alpha toroid domain-containing protein</fullName>
    </recommendedName>
</protein>
<keyword evidence="4" id="KW-0808">Transferase</keyword>
<dbReference type="AlphaFoldDB" id="A0A5N6KPC2"/>
<evidence type="ECO:0000256" key="2">
    <source>
        <dbReference type="ARBA" id="ARBA00010497"/>
    </source>
</evidence>